<dbReference type="EMBL" id="BAEE01000068">
    <property type="protein sequence ID" value="GAB11381.1"/>
    <property type="molecule type" value="Genomic_DNA"/>
</dbReference>
<accession>G7H6A6</accession>
<feature type="transmembrane region" description="Helical" evidence="6">
    <location>
        <begin position="92"/>
        <end position="110"/>
    </location>
</feature>
<dbReference type="PANTHER" id="PTHR12608:SF1">
    <property type="entry name" value="TRANSMEMBRANE PROTEIN 165"/>
    <property type="match status" value="1"/>
</dbReference>
<feature type="transmembrane region" description="Helical" evidence="6">
    <location>
        <begin position="61"/>
        <end position="80"/>
    </location>
</feature>
<dbReference type="GO" id="GO:0046873">
    <property type="term" value="F:metal ion transmembrane transporter activity"/>
    <property type="evidence" value="ECO:0007669"/>
    <property type="project" value="InterPro"/>
</dbReference>
<comment type="similarity">
    <text evidence="2 6">Belongs to the GDT1 family.</text>
</comment>
<keyword evidence="3 6" id="KW-0812">Transmembrane</keyword>
<dbReference type="Pfam" id="PF01169">
    <property type="entry name" value="GDT1"/>
    <property type="match status" value="2"/>
</dbReference>
<organism evidence="8 9">
    <name type="scientific">Gordonia araii NBRC 100433</name>
    <dbReference type="NCBI Taxonomy" id="1073574"/>
    <lineage>
        <taxon>Bacteria</taxon>
        <taxon>Bacillati</taxon>
        <taxon>Actinomycetota</taxon>
        <taxon>Actinomycetes</taxon>
        <taxon>Mycobacteriales</taxon>
        <taxon>Gordoniaceae</taxon>
        <taxon>Gordonia</taxon>
    </lineage>
</organism>
<evidence type="ECO:0000256" key="5">
    <source>
        <dbReference type="ARBA" id="ARBA00023136"/>
    </source>
</evidence>
<feature type="region of interest" description="Disordered" evidence="7">
    <location>
        <begin position="220"/>
        <end position="257"/>
    </location>
</feature>
<evidence type="ECO:0000256" key="1">
    <source>
        <dbReference type="ARBA" id="ARBA00004141"/>
    </source>
</evidence>
<feature type="transmembrane region" description="Helical" evidence="6">
    <location>
        <begin position="31"/>
        <end position="55"/>
    </location>
</feature>
<reference evidence="8 9" key="1">
    <citation type="submission" date="2011-11" db="EMBL/GenBank/DDBJ databases">
        <title>Whole genome shotgun sequence of Gordonia araii NBRC 100433.</title>
        <authorList>
            <person name="Yoshida Y."/>
            <person name="Hosoyama A."/>
            <person name="Tsuchikane K."/>
            <person name="Katsumata H."/>
            <person name="Yamazaki S."/>
            <person name="Fujita N."/>
        </authorList>
    </citation>
    <scope>NUCLEOTIDE SEQUENCE [LARGE SCALE GENOMIC DNA]</scope>
    <source>
        <strain evidence="8 9">NBRC 100433</strain>
    </source>
</reference>
<feature type="transmembrane region" description="Helical" evidence="6">
    <location>
        <begin position="130"/>
        <end position="150"/>
    </location>
</feature>
<comment type="subcellular location">
    <subcellularLocation>
        <location evidence="1 6">Membrane</location>
        <topology evidence="1 6">Multi-pass membrane protein</topology>
    </subcellularLocation>
</comment>
<evidence type="ECO:0000256" key="4">
    <source>
        <dbReference type="ARBA" id="ARBA00022989"/>
    </source>
</evidence>
<sequence length="257" mass="27074">MILSFGVVFVAELGDRSQLMAVMFAMRYRSWMVIAAITTATALIHLVSVGVGHFLGASIPTHLTSVVAGLAMIVFGLWTIRGDTIDPGLTRPAKIGPSAFAAVTGAFFLAELGDKTMFTTVALATNNDWFGVWIGSTLGMVAADALAIALGAAMARHLPPRVISRGAAALFFAFGAWLIYKGLEGADVRLVIGVLALVVSIVALGVLVIRQERAKQQAKLRARQEARRTASDRSAEGDPDDDAEPAVEAAPLSGRRG</sequence>
<dbReference type="PANTHER" id="PTHR12608">
    <property type="entry name" value="TRANSMEMBRANE PROTEIN HTP-1 RELATED"/>
    <property type="match status" value="1"/>
</dbReference>
<evidence type="ECO:0000313" key="8">
    <source>
        <dbReference type="EMBL" id="GAB11381.1"/>
    </source>
</evidence>
<feature type="transmembrane region" description="Helical" evidence="6">
    <location>
        <begin position="186"/>
        <end position="209"/>
    </location>
</feature>
<feature type="transmembrane region" description="Helical" evidence="6">
    <location>
        <begin position="162"/>
        <end position="180"/>
    </location>
</feature>
<name>G7H6A6_9ACTN</name>
<gene>
    <name evidence="8" type="ORF">GOARA_068_00400</name>
</gene>
<dbReference type="AlphaFoldDB" id="G7H6A6"/>
<evidence type="ECO:0000256" key="3">
    <source>
        <dbReference type="ARBA" id="ARBA00022692"/>
    </source>
</evidence>
<keyword evidence="9" id="KW-1185">Reference proteome</keyword>
<dbReference type="STRING" id="1073574.GOARA_068_00400"/>
<dbReference type="GO" id="GO:0016020">
    <property type="term" value="C:membrane"/>
    <property type="evidence" value="ECO:0007669"/>
    <property type="project" value="UniProtKB-SubCell"/>
</dbReference>
<evidence type="ECO:0000256" key="7">
    <source>
        <dbReference type="SAM" id="MobiDB-lite"/>
    </source>
</evidence>
<evidence type="ECO:0000313" key="9">
    <source>
        <dbReference type="Proteomes" id="UP000035088"/>
    </source>
</evidence>
<dbReference type="Proteomes" id="UP000035088">
    <property type="component" value="Unassembled WGS sequence"/>
</dbReference>
<evidence type="ECO:0000256" key="2">
    <source>
        <dbReference type="ARBA" id="ARBA00009190"/>
    </source>
</evidence>
<keyword evidence="4 6" id="KW-1133">Transmembrane helix</keyword>
<proteinExistence type="inferred from homology"/>
<dbReference type="InterPro" id="IPR001727">
    <property type="entry name" value="GDT1-like"/>
</dbReference>
<protein>
    <recommendedName>
        <fullName evidence="6">GDT1 family protein</fullName>
    </recommendedName>
</protein>
<evidence type="ECO:0000256" key="6">
    <source>
        <dbReference type="RuleBase" id="RU365102"/>
    </source>
</evidence>
<keyword evidence="5 6" id="KW-0472">Membrane</keyword>
<comment type="caution">
    <text evidence="8">The sequence shown here is derived from an EMBL/GenBank/DDBJ whole genome shotgun (WGS) entry which is preliminary data.</text>
</comment>
<feature type="compositionally biased region" description="Basic and acidic residues" evidence="7">
    <location>
        <begin position="222"/>
        <end position="236"/>
    </location>
</feature>